<sequence length="1295" mass="137241">MLQPLQPDGDATQALGTITTRWHSSLDDIDLSKNELTGSIPAELLLVDLRELDLSFNILDGPLPPFGGTLRVLRLGNNSLSGQLPDQLGSWAMSELDFSNNRFEGTLPCSLGSADNLAVMRLNGNSRLLGTLPEQLVLMPHLALLDARGTSMQEPKRLAASSSAGNSALTAVPRWMEISSLSAEHLQHLEVPGGGAEQHIPATCPVVGITGKDTTLLLVDPYYYQFVGCVCQDGYTSAITETNNSAVAMVCKKQPSAKGPRVDPRLVAFLVGAVVVVGAAALGTAVAFVWVRKQVVEVLRARRRRALPPQVRMPVTLVSTDIAGSTELWEWDTQQAAEAVDLHDKVLRQYLSDFGGYEVTTEGDAFLVAFHDPAEAVGYCLTVQLALQDASWSEQVLCWAAKHLPKPQHVPLQRSISQPGIPSGCTLCAEQKLALSDGVKLHKVTRRVEYNGTTMRRVQAVADAPEGGQVVIDGETFKGINTNLPQLGERVAEVLRKHTGKAPDQVKLGGLAGQLTRSASLCGSVDGKSAAAGFMVAGGSSDSACKACMADTRFGSEVSIASSQLALQHHHLRSAVSSISSLLHPFSRSVSSTGTSSRGHSKQHAQQRSEHHAASGNDAAASRKARRQADRQLCGSVLVLDMGLHKLPGVAEAVQLVSVLPPVLEGRAHCFPALNTLQQHTPGYLDAPATQASPLHVEVSHQRSGRSSASRLARSVCPLPPVVMVFCAVDGYRQMSLADRPAAQEMLQHYSDVVRWTLLVAGGYECQEQEGNYMIAFHSAAAALEWALLLQEALNGSAEEVVTYEHGCSTLHFRGPRVRIGLYRGVPTRVVPHTTTGRADYFGCLVNRAARYCHTAAHGGQAVAPRELVEELITSWCGVCPAHLPEEQGPPWVLLAEPRHDEQGTACWARAPGAFVPSSVNCSMAGRASDCAAGGVGDDPVWGPVGGRYLRRSSSGNAGRRVSNTAADPGTRRQSSCSSVHTCPCTPSAAAAAAAACGTPTGRIGSNSSMSGAPMASGKSFTGKKLGRSSLHASNAVPDMSALYTMRRVAAEQAADFEGDTSNSSSSGRTSVRHCGVGPAAAAGPTASPAGGTGAAGNTSRGGGSGGAVGRSSKKDRGSRNASSSVHGMRRFSAGWDIDCGLAAALYARLVLHKWSWADTLMVHDLGEFTFKGISGSHSLVSVCTKALAGRSFPHALRKAKGTQLTRGQGLLYQLHMQAAAVERASSLPSPRFSSRHQHQQADFQLAECVFQESKFELMLIIAGPQTGVGELQLPFMCQRQPPAILFFADRIAQH</sequence>
<feature type="region of interest" description="Disordered" evidence="2">
    <location>
        <begin position="1055"/>
        <end position="1126"/>
    </location>
</feature>
<evidence type="ECO:0000259" key="4">
    <source>
        <dbReference type="PROSITE" id="PS50125"/>
    </source>
</evidence>
<accession>A0ABY8TZ61</accession>
<dbReference type="InterPro" id="IPR001611">
    <property type="entry name" value="Leu-rich_rpt"/>
</dbReference>
<dbReference type="InterPro" id="IPR032675">
    <property type="entry name" value="LRR_dom_sf"/>
</dbReference>
<feature type="transmembrane region" description="Helical" evidence="3">
    <location>
        <begin position="266"/>
        <end position="291"/>
    </location>
</feature>
<dbReference type="PROSITE" id="PS50125">
    <property type="entry name" value="GUANYLATE_CYCLASE_2"/>
    <property type="match status" value="1"/>
</dbReference>
<dbReference type="Gene3D" id="3.80.10.10">
    <property type="entry name" value="Ribonuclease Inhibitor"/>
    <property type="match status" value="1"/>
</dbReference>
<dbReference type="InterPro" id="IPR029787">
    <property type="entry name" value="Nucleotide_cyclase"/>
</dbReference>
<dbReference type="Pfam" id="PF00560">
    <property type="entry name" value="LRR_1"/>
    <property type="match status" value="2"/>
</dbReference>
<dbReference type="PANTHER" id="PTHR43081">
    <property type="entry name" value="ADENYLATE CYCLASE, TERMINAL-DIFFERENTIATION SPECIFIC-RELATED"/>
    <property type="match status" value="1"/>
</dbReference>
<protein>
    <recommendedName>
        <fullName evidence="4">Guanylate cyclase domain-containing protein</fullName>
    </recommendedName>
</protein>
<evidence type="ECO:0000313" key="6">
    <source>
        <dbReference type="Proteomes" id="UP001244341"/>
    </source>
</evidence>
<keyword evidence="6" id="KW-1185">Reference proteome</keyword>
<dbReference type="Gene3D" id="3.30.70.1230">
    <property type="entry name" value="Nucleotide cyclase"/>
    <property type="match status" value="2"/>
</dbReference>
<keyword evidence="3" id="KW-0472">Membrane</keyword>
<dbReference type="InterPro" id="IPR001054">
    <property type="entry name" value="A/G_cyclase"/>
</dbReference>
<evidence type="ECO:0000256" key="3">
    <source>
        <dbReference type="SAM" id="Phobius"/>
    </source>
</evidence>
<comment type="subcellular location">
    <subcellularLocation>
        <location evidence="1">Cytoplasm</location>
        <location evidence="1">Cytoskeleton</location>
        <location evidence="1">Cilium axoneme</location>
    </subcellularLocation>
</comment>
<feature type="compositionally biased region" description="Gly residues" evidence="2">
    <location>
        <begin position="1091"/>
        <end position="1109"/>
    </location>
</feature>
<dbReference type="PANTHER" id="PTHR43081:SF1">
    <property type="entry name" value="ADENYLATE CYCLASE, TERMINAL-DIFFERENTIATION SPECIFIC"/>
    <property type="match status" value="1"/>
</dbReference>
<evidence type="ECO:0000256" key="2">
    <source>
        <dbReference type="SAM" id="MobiDB-lite"/>
    </source>
</evidence>
<dbReference type="SUPFAM" id="SSF52058">
    <property type="entry name" value="L domain-like"/>
    <property type="match status" value="1"/>
</dbReference>
<keyword evidence="3" id="KW-1133">Transmembrane helix</keyword>
<keyword evidence="3" id="KW-0812">Transmembrane</keyword>
<proteinExistence type="predicted"/>
<evidence type="ECO:0000313" key="5">
    <source>
        <dbReference type="EMBL" id="WIA13562.1"/>
    </source>
</evidence>
<feature type="region of interest" description="Disordered" evidence="2">
    <location>
        <begin position="1003"/>
        <end position="1026"/>
    </location>
</feature>
<feature type="region of interest" description="Disordered" evidence="2">
    <location>
        <begin position="952"/>
        <end position="978"/>
    </location>
</feature>
<organism evidence="5 6">
    <name type="scientific">Tetradesmus obliquus</name>
    <name type="common">Green alga</name>
    <name type="synonym">Acutodesmus obliquus</name>
    <dbReference type="NCBI Taxonomy" id="3088"/>
    <lineage>
        <taxon>Eukaryota</taxon>
        <taxon>Viridiplantae</taxon>
        <taxon>Chlorophyta</taxon>
        <taxon>core chlorophytes</taxon>
        <taxon>Chlorophyceae</taxon>
        <taxon>CS clade</taxon>
        <taxon>Sphaeropleales</taxon>
        <taxon>Scenedesmaceae</taxon>
        <taxon>Tetradesmus</taxon>
    </lineage>
</organism>
<feature type="region of interest" description="Disordered" evidence="2">
    <location>
        <begin position="590"/>
        <end position="626"/>
    </location>
</feature>
<dbReference type="SMART" id="SM00044">
    <property type="entry name" value="CYCc"/>
    <property type="match status" value="1"/>
</dbReference>
<gene>
    <name evidence="5" type="ORF">OEZ85_007129</name>
</gene>
<dbReference type="Proteomes" id="UP001244341">
    <property type="component" value="Chromosome 4b"/>
</dbReference>
<dbReference type="EMBL" id="CP126211">
    <property type="protein sequence ID" value="WIA13562.1"/>
    <property type="molecule type" value="Genomic_DNA"/>
</dbReference>
<name>A0ABY8TZ61_TETOB</name>
<evidence type="ECO:0000256" key="1">
    <source>
        <dbReference type="ARBA" id="ARBA00004430"/>
    </source>
</evidence>
<feature type="compositionally biased region" description="Low complexity" evidence="2">
    <location>
        <begin position="1076"/>
        <end position="1090"/>
    </location>
</feature>
<dbReference type="InterPro" id="IPR050697">
    <property type="entry name" value="Adenylyl/Guanylyl_Cyclase_3/4"/>
</dbReference>
<reference evidence="5 6" key="1">
    <citation type="submission" date="2023-05" db="EMBL/GenBank/DDBJ databases">
        <title>A 100% complete, gapless, phased diploid assembly of the Scenedesmus obliquus UTEX 3031 genome.</title>
        <authorList>
            <person name="Biondi T.C."/>
            <person name="Hanschen E.R."/>
            <person name="Kwon T."/>
            <person name="Eng W."/>
            <person name="Kruse C.P.S."/>
            <person name="Koehler S.I."/>
            <person name="Kunde Y."/>
            <person name="Gleasner C.D."/>
            <person name="You Mak K.T."/>
            <person name="Polle J."/>
            <person name="Hovde B.T."/>
            <person name="Starkenburg S.R."/>
        </authorList>
    </citation>
    <scope>NUCLEOTIDE SEQUENCE [LARGE SCALE GENOMIC DNA]</scope>
    <source>
        <strain evidence="5 6">DOE0152z</strain>
    </source>
</reference>
<dbReference type="Pfam" id="PF00211">
    <property type="entry name" value="Guanylate_cyc"/>
    <property type="match status" value="1"/>
</dbReference>
<dbReference type="SUPFAM" id="SSF55073">
    <property type="entry name" value="Nucleotide cyclase"/>
    <property type="match status" value="2"/>
</dbReference>
<feature type="domain" description="Guanylate cyclase" evidence="4">
    <location>
        <begin position="316"/>
        <end position="375"/>
    </location>
</feature>